<gene>
    <name evidence="3" type="ORF">KR093_007258</name>
</gene>
<evidence type="ECO:0000313" key="3">
    <source>
        <dbReference type="EMBL" id="KAH8355161.1"/>
    </source>
</evidence>
<protein>
    <recommendedName>
        <fullName evidence="2">Deltamethrin resistance protein prag01 domain-containing protein</fullName>
    </recommendedName>
</protein>
<comment type="caution">
    <text evidence="3">The sequence shown here is derived from an EMBL/GenBank/DDBJ whole genome shotgun (WGS) entry which is preliminary data.</text>
</comment>
<dbReference type="EMBL" id="JAJJHW010003889">
    <property type="protein sequence ID" value="KAH8355161.1"/>
    <property type="molecule type" value="Genomic_DNA"/>
</dbReference>
<evidence type="ECO:0000256" key="1">
    <source>
        <dbReference type="SAM" id="Phobius"/>
    </source>
</evidence>
<keyword evidence="4" id="KW-1185">Reference proteome</keyword>
<name>A0AAD4JRB0_9MUSC</name>
<feature type="non-terminal residue" evidence="3">
    <location>
        <position position="67"/>
    </location>
</feature>
<feature type="domain" description="Deltamethrin resistance protein prag01" evidence="2">
    <location>
        <begin position="15"/>
        <end position="66"/>
    </location>
</feature>
<organism evidence="3 4">
    <name type="scientific">Drosophila rubida</name>
    <dbReference type="NCBI Taxonomy" id="30044"/>
    <lineage>
        <taxon>Eukaryota</taxon>
        <taxon>Metazoa</taxon>
        <taxon>Ecdysozoa</taxon>
        <taxon>Arthropoda</taxon>
        <taxon>Hexapoda</taxon>
        <taxon>Insecta</taxon>
        <taxon>Pterygota</taxon>
        <taxon>Neoptera</taxon>
        <taxon>Endopterygota</taxon>
        <taxon>Diptera</taxon>
        <taxon>Brachycera</taxon>
        <taxon>Muscomorpha</taxon>
        <taxon>Ephydroidea</taxon>
        <taxon>Drosophilidae</taxon>
        <taxon>Drosophila</taxon>
    </lineage>
</organism>
<evidence type="ECO:0000259" key="2">
    <source>
        <dbReference type="Pfam" id="PF16020"/>
    </source>
</evidence>
<keyword evidence="1" id="KW-0812">Transmembrane</keyword>
<dbReference type="Pfam" id="PF16020">
    <property type="entry name" value="Deltameth_res"/>
    <property type="match status" value="1"/>
</dbReference>
<sequence>KVGYFASGGTHAVFSDMPKPEGDFMQQWSAKNSKYNMVLLTGILAMVGSIALGISLGLPLLNSTVPD</sequence>
<keyword evidence="1" id="KW-0472">Membrane</keyword>
<accession>A0AAD4JRB0</accession>
<dbReference type="AlphaFoldDB" id="A0AAD4JRB0"/>
<evidence type="ECO:0000313" key="4">
    <source>
        <dbReference type="Proteomes" id="UP001200034"/>
    </source>
</evidence>
<feature type="non-terminal residue" evidence="3">
    <location>
        <position position="1"/>
    </location>
</feature>
<keyword evidence="1" id="KW-1133">Transmembrane helix</keyword>
<feature type="transmembrane region" description="Helical" evidence="1">
    <location>
        <begin position="35"/>
        <end position="61"/>
    </location>
</feature>
<dbReference type="PANTHER" id="PTHR22133">
    <property type="entry name" value="AT01821P-RELATED"/>
    <property type="match status" value="1"/>
</dbReference>
<proteinExistence type="predicted"/>
<dbReference type="PANTHER" id="PTHR22133:SF2">
    <property type="entry name" value="AT01821P-RELATED"/>
    <property type="match status" value="1"/>
</dbReference>
<reference evidence="3" key="1">
    <citation type="journal article" date="2021" name="Mol. Ecol. Resour.">
        <title>Phylogenomic analyses of the genus Drosophila reveals genomic signals of climate adaptation.</title>
        <authorList>
            <person name="Li F."/>
            <person name="Rane R.V."/>
            <person name="Luria V."/>
            <person name="Xiong Z."/>
            <person name="Chen J."/>
            <person name="Li Z."/>
            <person name="Catullo R.A."/>
            <person name="Griffin P.C."/>
            <person name="Schiffer M."/>
            <person name="Pearce S."/>
            <person name="Lee S.F."/>
            <person name="McElroy K."/>
            <person name="Stocker A."/>
            <person name="Shirriffs J."/>
            <person name="Cockerell F."/>
            <person name="Coppin C."/>
            <person name="Sgro C.M."/>
            <person name="Karger A."/>
            <person name="Cain J.W."/>
            <person name="Weber J.A."/>
            <person name="Santpere G."/>
            <person name="Kirschner M.W."/>
            <person name="Hoffmann A.A."/>
            <person name="Oakeshott J.G."/>
            <person name="Zhang G."/>
        </authorList>
    </citation>
    <scope>NUCLEOTIDE SEQUENCE</scope>
    <source>
        <strain evidence="3">BGI-SZ-2011g</strain>
    </source>
</reference>
<dbReference type="InterPro" id="IPR031973">
    <property type="entry name" value="Deltameth_res_prag01"/>
</dbReference>
<dbReference type="Proteomes" id="UP001200034">
    <property type="component" value="Unassembled WGS sequence"/>
</dbReference>